<reference evidence="1" key="2">
    <citation type="submission" date="2025-08" db="UniProtKB">
        <authorList>
            <consortium name="Ensembl"/>
        </authorList>
    </citation>
    <scope>IDENTIFICATION</scope>
</reference>
<dbReference type="HOGENOM" id="CLU_2468402_0_0_1"/>
<evidence type="ECO:0000313" key="1">
    <source>
        <dbReference type="Ensembl" id="ENSCSAVP00000006575.1"/>
    </source>
</evidence>
<name>H2YMM3_CIOSA</name>
<keyword evidence="2" id="KW-1185">Reference proteome</keyword>
<proteinExistence type="predicted"/>
<dbReference type="InParanoid" id="H2YMM3"/>
<sequence length="88" mass="10263">MISALFDCTFELDQTVFELRIKQKPLFHFLGLHNERDLSFTKTTVKMAAKQLNALISEPQSLQVEVELQHDHNEIIKSLNVFIYKIES</sequence>
<organism evidence="1 2">
    <name type="scientific">Ciona savignyi</name>
    <name type="common">Pacific transparent sea squirt</name>
    <dbReference type="NCBI Taxonomy" id="51511"/>
    <lineage>
        <taxon>Eukaryota</taxon>
        <taxon>Metazoa</taxon>
        <taxon>Chordata</taxon>
        <taxon>Tunicata</taxon>
        <taxon>Ascidiacea</taxon>
        <taxon>Phlebobranchia</taxon>
        <taxon>Cionidae</taxon>
        <taxon>Ciona</taxon>
    </lineage>
</organism>
<protein>
    <recommendedName>
        <fullName evidence="3">Transposase InsH N-terminal domain-containing protein</fullName>
    </recommendedName>
</protein>
<dbReference type="Ensembl" id="ENSCSAVT00000006658.1">
    <property type="protein sequence ID" value="ENSCSAVP00000006575.1"/>
    <property type="gene ID" value="ENSCSAVG00000003940.1"/>
</dbReference>
<accession>H2YMM3</accession>
<dbReference type="Proteomes" id="UP000007875">
    <property type="component" value="Unassembled WGS sequence"/>
</dbReference>
<evidence type="ECO:0008006" key="3">
    <source>
        <dbReference type="Google" id="ProtNLM"/>
    </source>
</evidence>
<reference evidence="2" key="1">
    <citation type="submission" date="2003-08" db="EMBL/GenBank/DDBJ databases">
        <authorList>
            <person name="Birren B."/>
            <person name="Nusbaum C."/>
            <person name="Abebe A."/>
            <person name="Abouelleil A."/>
            <person name="Adekoya E."/>
            <person name="Ait-zahra M."/>
            <person name="Allen N."/>
            <person name="Allen T."/>
            <person name="An P."/>
            <person name="Anderson M."/>
            <person name="Anderson S."/>
            <person name="Arachchi H."/>
            <person name="Armbruster J."/>
            <person name="Bachantsang P."/>
            <person name="Baldwin J."/>
            <person name="Barry A."/>
            <person name="Bayul T."/>
            <person name="Blitshsteyn B."/>
            <person name="Bloom T."/>
            <person name="Blye J."/>
            <person name="Boguslavskiy L."/>
            <person name="Borowsky M."/>
            <person name="Boukhgalter B."/>
            <person name="Brunache A."/>
            <person name="Butler J."/>
            <person name="Calixte N."/>
            <person name="Calvo S."/>
            <person name="Camarata J."/>
            <person name="Campo K."/>
            <person name="Chang J."/>
            <person name="Cheshatsang Y."/>
            <person name="Citroen M."/>
            <person name="Collymore A."/>
            <person name="Considine T."/>
            <person name="Cook A."/>
            <person name="Cooke P."/>
            <person name="Corum B."/>
            <person name="Cuomo C."/>
            <person name="David R."/>
            <person name="Dawoe T."/>
            <person name="Degray S."/>
            <person name="Dodge S."/>
            <person name="Dooley K."/>
            <person name="Dorje P."/>
            <person name="Dorjee K."/>
            <person name="Dorris L."/>
            <person name="Duffey N."/>
            <person name="Dupes A."/>
            <person name="Elkins T."/>
            <person name="Engels R."/>
            <person name="Erickson J."/>
            <person name="Farina A."/>
            <person name="Faro S."/>
            <person name="Ferreira P."/>
            <person name="Fischer H."/>
            <person name="Fitzgerald M."/>
            <person name="Foley K."/>
            <person name="Gage D."/>
            <person name="Galagan J."/>
            <person name="Gearin G."/>
            <person name="Gnerre S."/>
            <person name="Gnirke A."/>
            <person name="Goyette A."/>
            <person name="Graham J."/>
            <person name="Grandbois E."/>
            <person name="Gyaltsen K."/>
            <person name="Hafez N."/>
            <person name="Hagopian D."/>
            <person name="Hagos B."/>
            <person name="Hall J."/>
            <person name="Hatcher B."/>
            <person name="Heller A."/>
            <person name="Higgins H."/>
            <person name="Honan T."/>
            <person name="Horn A."/>
            <person name="Houde N."/>
            <person name="Hughes L."/>
            <person name="Hulme W."/>
            <person name="Husby E."/>
            <person name="Iliev I."/>
            <person name="Jaffe D."/>
            <person name="Jones C."/>
            <person name="Kamal M."/>
            <person name="Kamat A."/>
            <person name="Kamvysselis M."/>
            <person name="Karlsson E."/>
            <person name="Kells C."/>
            <person name="Kieu A."/>
            <person name="Kisner P."/>
            <person name="Kodira C."/>
            <person name="Kulbokas E."/>
            <person name="Labutti K."/>
            <person name="Lama D."/>
            <person name="Landers T."/>
            <person name="Leger J."/>
            <person name="Levine S."/>
            <person name="Lewis D."/>
            <person name="Lewis T."/>
            <person name="Lindblad-toh K."/>
            <person name="Liu X."/>
            <person name="Lokyitsang T."/>
            <person name="Lokyitsang Y."/>
            <person name="Lucien O."/>
            <person name="Lui A."/>
            <person name="Ma L.J."/>
            <person name="Mabbitt R."/>
            <person name="Macdonald J."/>
            <person name="Maclean C."/>
            <person name="Major J."/>
            <person name="Manning J."/>
            <person name="Marabella R."/>
            <person name="Maru K."/>
            <person name="Matthews C."/>
            <person name="Mauceli E."/>
            <person name="Mccarthy M."/>
            <person name="Mcdonough S."/>
            <person name="Mcghee T."/>
            <person name="Meldrim J."/>
            <person name="Meneus L."/>
            <person name="Mesirov J."/>
            <person name="Mihalev A."/>
            <person name="Mihova T."/>
            <person name="Mikkelsen T."/>
            <person name="Mlenga V."/>
            <person name="Moru K."/>
            <person name="Mozes J."/>
            <person name="Mulrain L."/>
            <person name="Munson G."/>
            <person name="Naylor J."/>
            <person name="Newes C."/>
            <person name="Nguyen C."/>
            <person name="Nguyen N."/>
            <person name="Nguyen T."/>
            <person name="Nicol R."/>
            <person name="Nielsen C."/>
            <person name="Nizzari M."/>
            <person name="Norbu C."/>
            <person name="Norbu N."/>
            <person name="O'donnell P."/>
            <person name="Okoawo O."/>
            <person name="O'leary S."/>
            <person name="Omotosho B."/>
            <person name="O'neill K."/>
            <person name="Osman S."/>
            <person name="Parker S."/>
            <person name="Perrin D."/>
            <person name="Phunkhang P."/>
            <person name="Piqani B."/>
            <person name="Purcell S."/>
            <person name="Rachupka T."/>
            <person name="Ramasamy U."/>
            <person name="Rameau R."/>
            <person name="Ray V."/>
            <person name="Raymond C."/>
            <person name="Retta R."/>
            <person name="Richardson S."/>
            <person name="Rise C."/>
            <person name="Rodriguez J."/>
            <person name="Rogers J."/>
            <person name="Rogov P."/>
            <person name="Rutman M."/>
            <person name="Schupbach R."/>
            <person name="Seaman C."/>
            <person name="Settipalli S."/>
            <person name="Sharpe T."/>
            <person name="Sheridan J."/>
            <person name="Sherpa N."/>
            <person name="Shi J."/>
            <person name="Smirnov S."/>
            <person name="Smith C."/>
            <person name="Sougnez C."/>
            <person name="Spencer B."/>
            <person name="Stalker J."/>
            <person name="Stange-thomann N."/>
            <person name="Stavropoulos S."/>
            <person name="Stetson K."/>
            <person name="Stone C."/>
            <person name="Stone S."/>
            <person name="Stubbs M."/>
            <person name="Talamas J."/>
            <person name="Tchuinga P."/>
            <person name="Tenzing P."/>
            <person name="Tesfaye S."/>
            <person name="Theodore J."/>
            <person name="Thoulutsang Y."/>
            <person name="Topham K."/>
            <person name="Towey S."/>
            <person name="Tsamla T."/>
            <person name="Tsomo N."/>
            <person name="Vallee D."/>
            <person name="Vassiliev H."/>
            <person name="Venkataraman V."/>
            <person name="Vinson J."/>
            <person name="Vo A."/>
            <person name="Wade C."/>
            <person name="Wang S."/>
            <person name="Wangchuk T."/>
            <person name="Wangdi T."/>
            <person name="Whittaker C."/>
            <person name="Wilkinson J."/>
            <person name="Wu Y."/>
            <person name="Wyman D."/>
            <person name="Yadav S."/>
            <person name="Yang S."/>
            <person name="Yang X."/>
            <person name="Yeager S."/>
            <person name="Yee E."/>
            <person name="Young G."/>
            <person name="Zainoun J."/>
            <person name="Zembeck L."/>
            <person name="Zimmer A."/>
            <person name="Zody M."/>
            <person name="Lander E."/>
        </authorList>
    </citation>
    <scope>NUCLEOTIDE SEQUENCE [LARGE SCALE GENOMIC DNA]</scope>
</reference>
<dbReference type="AlphaFoldDB" id="H2YMM3"/>
<reference evidence="1" key="3">
    <citation type="submission" date="2025-09" db="UniProtKB">
        <authorList>
            <consortium name="Ensembl"/>
        </authorList>
    </citation>
    <scope>IDENTIFICATION</scope>
</reference>
<evidence type="ECO:0000313" key="2">
    <source>
        <dbReference type="Proteomes" id="UP000007875"/>
    </source>
</evidence>